<evidence type="ECO:0000313" key="5">
    <source>
        <dbReference type="Proteomes" id="UP000054705"/>
    </source>
</evidence>
<name>A0A101HTM0_9FIRM</name>
<dbReference type="InterPro" id="IPR036388">
    <property type="entry name" value="WH-like_DNA-bd_sf"/>
</dbReference>
<dbReference type="PATRIC" id="fig|110500.4.peg.582"/>
<evidence type="ECO:0000256" key="1">
    <source>
        <dbReference type="ARBA" id="ARBA00008720"/>
    </source>
</evidence>
<accession>A0A101HTM0</accession>
<organism evidence="4 5">
    <name type="scientific">Pelotomaculum thermopropionicum</name>
    <dbReference type="NCBI Taxonomy" id="110500"/>
    <lineage>
        <taxon>Bacteria</taxon>
        <taxon>Bacillati</taxon>
        <taxon>Bacillota</taxon>
        <taxon>Clostridia</taxon>
        <taxon>Eubacteriales</taxon>
        <taxon>Desulfotomaculaceae</taxon>
        <taxon>Pelotomaculum</taxon>
    </lineage>
</organism>
<dbReference type="SUPFAM" id="SSF88659">
    <property type="entry name" value="Sigma3 and sigma4 domains of RNA polymerase sigma factors"/>
    <property type="match status" value="1"/>
</dbReference>
<gene>
    <name evidence="4" type="ORF">XD97_0322</name>
</gene>
<dbReference type="PANTHER" id="PTHR40083:SF1">
    <property type="entry name" value="UPF0122 PROTEIN YLXM"/>
    <property type="match status" value="1"/>
</dbReference>
<evidence type="ECO:0000256" key="3">
    <source>
        <dbReference type="HAMAP-Rule" id="MF_00245"/>
    </source>
</evidence>
<sequence length="120" mass="14020">MLVLEKLACINMLYDFYGRLLTERQKMFVELYYCQNLSLGEIADEFKVTRQAVYDTLKRAEQLLTGYEEKLGLALKFCLEKDKLSSAAALLDEGLKDSENKSIRKARDILQELLHDREYE</sequence>
<dbReference type="InterPro" id="IPR054831">
    <property type="entry name" value="UPF0122_fam_protein"/>
</dbReference>
<reference evidence="5" key="1">
    <citation type="journal article" date="2015" name="MBio">
        <title>Genome-Resolved Metagenomic Analysis Reveals Roles for Candidate Phyla and Other Microbial Community Members in Biogeochemical Transformations in Oil Reservoirs.</title>
        <authorList>
            <person name="Hu P."/>
            <person name="Tom L."/>
            <person name="Singh A."/>
            <person name="Thomas B.C."/>
            <person name="Baker B.J."/>
            <person name="Piceno Y.M."/>
            <person name="Andersen G.L."/>
            <person name="Banfield J.F."/>
        </authorList>
    </citation>
    <scope>NUCLEOTIDE SEQUENCE [LARGE SCALE GENOMIC DNA]</scope>
</reference>
<dbReference type="Proteomes" id="UP000054705">
    <property type="component" value="Unassembled WGS sequence"/>
</dbReference>
<dbReference type="AlphaFoldDB" id="A0A101HTM0"/>
<evidence type="ECO:0000256" key="2">
    <source>
        <dbReference type="ARBA" id="ARBA00024764"/>
    </source>
</evidence>
<comment type="function">
    <text evidence="2 3">Might take part in the signal recognition particle (SRP) pathway. This is inferred from the conservation of its genetic proximity to ftsY/ffh. May be a regulatory protein.</text>
</comment>
<dbReference type="Gene3D" id="1.10.10.10">
    <property type="entry name" value="Winged helix-like DNA-binding domain superfamily/Winged helix DNA-binding domain"/>
    <property type="match status" value="1"/>
</dbReference>
<comment type="caution">
    <text evidence="4">The sequence shown here is derived from an EMBL/GenBank/DDBJ whole genome shotgun (WGS) entry which is preliminary data.</text>
</comment>
<proteinExistence type="inferred from homology"/>
<dbReference type="InterPro" id="IPR007394">
    <property type="entry name" value="UPF0122"/>
</dbReference>
<protein>
    <recommendedName>
        <fullName evidence="3">UPF0122 protein XD97_0322</fullName>
    </recommendedName>
</protein>
<evidence type="ECO:0000313" key="4">
    <source>
        <dbReference type="EMBL" id="KUK82891.1"/>
    </source>
</evidence>
<dbReference type="HAMAP" id="MF_00245">
    <property type="entry name" value="UPF0122"/>
    <property type="match status" value="1"/>
</dbReference>
<dbReference type="NCBIfam" id="NF045758">
    <property type="entry name" value="YlxM"/>
    <property type="match status" value="1"/>
</dbReference>
<comment type="similarity">
    <text evidence="1 3">Belongs to the UPF0122 family.</text>
</comment>
<dbReference type="PANTHER" id="PTHR40083">
    <property type="entry name" value="UPF0122 PROTEIN CBO2450/CLC_2298"/>
    <property type="match status" value="1"/>
</dbReference>
<dbReference type="InterPro" id="IPR013324">
    <property type="entry name" value="RNA_pol_sigma_r3/r4-like"/>
</dbReference>
<dbReference type="Pfam" id="PF04297">
    <property type="entry name" value="UPF0122"/>
    <property type="match status" value="1"/>
</dbReference>
<dbReference type="EMBL" id="LGGS01000060">
    <property type="protein sequence ID" value="KUK82891.1"/>
    <property type="molecule type" value="Genomic_DNA"/>
</dbReference>